<dbReference type="AlphaFoldDB" id="A0A940N124"/>
<accession>A0A940N124</accession>
<dbReference type="Gene3D" id="3.90.550.60">
    <property type="match status" value="1"/>
</dbReference>
<dbReference type="Pfam" id="PF13641">
    <property type="entry name" value="Glyco_tranf_2_3"/>
    <property type="match status" value="1"/>
</dbReference>
<keyword evidence="3" id="KW-0808">Transferase</keyword>
<dbReference type="Pfam" id="PF17994">
    <property type="entry name" value="Glft2_N"/>
    <property type="match status" value="1"/>
</dbReference>
<evidence type="ECO:0000313" key="4">
    <source>
        <dbReference type="Proteomes" id="UP000677537"/>
    </source>
</evidence>
<dbReference type="SUPFAM" id="SSF53448">
    <property type="entry name" value="Nucleotide-diphospho-sugar transferases"/>
    <property type="match status" value="1"/>
</dbReference>
<comment type="caution">
    <text evidence="3">The sequence shown here is derived from an EMBL/GenBank/DDBJ whole genome shotgun (WGS) entry which is preliminary data.</text>
</comment>
<feature type="domain" description="Galactofuranosyltransferase GlfT2 N-terminal" evidence="1">
    <location>
        <begin position="25"/>
        <end position="169"/>
    </location>
</feature>
<evidence type="ECO:0000259" key="1">
    <source>
        <dbReference type="Pfam" id="PF17994"/>
    </source>
</evidence>
<dbReference type="InterPro" id="IPR029044">
    <property type="entry name" value="Nucleotide-diphossugar_trans"/>
</dbReference>
<dbReference type="GO" id="GO:0016757">
    <property type="term" value="F:glycosyltransferase activity"/>
    <property type="evidence" value="ECO:0007669"/>
    <property type="project" value="UniProtKB-KW"/>
</dbReference>
<dbReference type="RefSeq" id="WP_209376104.1">
    <property type="nucleotide sequence ID" value="NZ_JAGIZA010000016.1"/>
</dbReference>
<keyword evidence="3" id="KW-0328">Glycosyltransferase</keyword>
<dbReference type="InterPro" id="IPR045699">
    <property type="entry name" value="GlfT2_C"/>
</dbReference>
<dbReference type="EC" id="2.4.-.-" evidence="3"/>
<dbReference type="EMBL" id="JAGIZA010000016">
    <property type="protein sequence ID" value="MBP0495308.1"/>
    <property type="molecule type" value="Genomic_DNA"/>
</dbReference>
<gene>
    <name evidence="3" type="ORF">J5Y10_21160</name>
</gene>
<organism evidence="3 4">
    <name type="scientific">Roseomonas indoligenes</name>
    <dbReference type="NCBI Taxonomy" id="2820811"/>
    <lineage>
        <taxon>Bacteria</taxon>
        <taxon>Pseudomonadati</taxon>
        <taxon>Pseudomonadota</taxon>
        <taxon>Alphaproteobacteria</taxon>
        <taxon>Acetobacterales</taxon>
        <taxon>Roseomonadaceae</taxon>
        <taxon>Roseomonas</taxon>
    </lineage>
</organism>
<dbReference type="Proteomes" id="UP000677537">
    <property type="component" value="Unassembled WGS sequence"/>
</dbReference>
<name>A0A940N124_9PROT</name>
<protein>
    <submittedName>
        <fullName evidence="3">Glycosyltransferase</fullName>
        <ecNumber evidence="3">2.4.-.-</ecNumber>
    </submittedName>
</protein>
<proteinExistence type="predicted"/>
<reference evidence="3" key="1">
    <citation type="submission" date="2021-03" db="EMBL/GenBank/DDBJ databases">
        <authorList>
            <person name="So Y."/>
        </authorList>
    </citation>
    <scope>NUCLEOTIDE SEQUENCE</scope>
    <source>
        <strain evidence="3">SG15</strain>
    </source>
</reference>
<evidence type="ECO:0000259" key="2">
    <source>
        <dbReference type="Pfam" id="PF19320"/>
    </source>
</evidence>
<dbReference type="Pfam" id="PF19320">
    <property type="entry name" value="GlfT2_domain3"/>
    <property type="match status" value="1"/>
</dbReference>
<evidence type="ECO:0000313" key="3">
    <source>
        <dbReference type="EMBL" id="MBP0495308.1"/>
    </source>
</evidence>
<dbReference type="InterPro" id="IPR040492">
    <property type="entry name" value="GlfT2_N"/>
</dbReference>
<keyword evidence="4" id="KW-1185">Reference proteome</keyword>
<feature type="domain" description="Galactofuranosyltransferase-2 C-terminal" evidence="2">
    <location>
        <begin position="441"/>
        <end position="619"/>
    </location>
</feature>
<sequence>MNEMSASATSLVASLPDGAEPGLLLQRVVFDRAAALMPLYVRMLRQEREQPAPPRPEGGVLRIPRGATASFDTYFGAFFEHQWRAWTGLRGLSLELRASGRLLLRVLRRTPEGEDVLLEALETEADPALPITLDLPADLPNAHAAGRVFFEVTARGGEVLLRSAAWRAPEAEPAPVGLVPVFCTFNREAALADLLASITGDLETASLLPRLVIVNQGRPGLLSHPAIAALPAAFRERLLVIEQGNFGGAGGFTRGLLAAMEQPGATHALLMDDDIRLEPESLRRAAAFFSIARPGLALGGQMLDGLRPTRLYEAGANIDPATWYLRPQLPDHPLAARRDLDAFLAPASMHYNGWWFFGLPLEMLRQAGLPLPCFIRGDDVEYGRRLHDAGLHTVSLPGVAVWHEPFYARIGGWQLYYETRNMLVTAALHFPRGRHALTWLMFKRLATYLLTYRYYGAALVLQAVRDYLRGPALLEDSPAALHASLAAHKEAHPPQSLPMERVVPPAAVPRDSGGRARIALRLAWALARNWRRPTAEHAAPVRLPMPDLLWFRVTRHDHLVLEQWWDPERPVLRRSREAFRRLFRDGLTLLRRLDREGPAAAEAWRQAFPTITSPPFWPRYLGLPAGE</sequence>